<name>A0A179U9J7_BLAGS</name>
<evidence type="ECO:0000256" key="1">
    <source>
        <dbReference type="ARBA" id="ARBA00000382"/>
    </source>
</evidence>
<dbReference type="RefSeq" id="XP_031576311.1">
    <property type="nucleotide sequence ID" value="XM_031724296.1"/>
</dbReference>
<dbReference type="GO" id="GO:0071555">
    <property type="term" value="P:cell wall organization"/>
    <property type="evidence" value="ECO:0007669"/>
    <property type="project" value="UniProtKB-KW"/>
</dbReference>
<keyword evidence="5" id="KW-1003">Cell membrane</keyword>
<evidence type="ECO:0000313" key="17">
    <source>
        <dbReference type="Proteomes" id="UP000002038"/>
    </source>
</evidence>
<keyword evidence="9" id="KW-0325">Glycoprotein</keyword>
<keyword evidence="8" id="KW-0472">Membrane</keyword>
<accession>A0A179U9J7</accession>
<dbReference type="GO" id="GO:0000272">
    <property type="term" value="P:polysaccharide catabolic process"/>
    <property type="evidence" value="ECO:0007669"/>
    <property type="project" value="UniProtKB-KW"/>
</dbReference>
<evidence type="ECO:0000313" key="16">
    <source>
        <dbReference type="EMBL" id="OAT04665.1"/>
    </source>
</evidence>
<evidence type="ECO:0000256" key="5">
    <source>
        <dbReference type="ARBA" id="ARBA00022475"/>
    </source>
</evidence>
<dbReference type="GO" id="GO:0005886">
    <property type="term" value="C:plasma membrane"/>
    <property type="evidence" value="ECO:0007669"/>
    <property type="project" value="UniProtKB-SubCell"/>
</dbReference>
<protein>
    <recommendedName>
        <fullName evidence="4">glucan endo-1,3-beta-D-glucosidase</fullName>
        <ecNumber evidence="4">3.2.1.39</ecNumber>
    </recommendedName>
    <alternativeName>
        <fullName evidence="15">Endo-1,3-beta-glucanase btgC</fullName>
    </alternativeName>
    <alternativeName>
        <fullName evidence="14">Laminarinase btgC</fullName>
    </alternativeName>
</protein>
<evidence type="ECO:0000256" key="13">
    <source>
        <dbReference type="ARBA" id="ARBA00037649"/>
    </source>
</evidence>
<dbReference type="PANTHER" id="PTHR16631:SF17">
    <property type="entry name" value="GLUCAN ENDO-1,3-BETA-GLUCOSIDASE BTGC"/>
    <property type="match status" value="1"/>
</dbReference>
<sequence length="114" mass="12883">MQRLELKDMKLWLGVWIDNNATTNDRQMEQLYEIVRETKNKSVFMGVIVGNEVLYRGKNSNSPLTTTTALVKYMQEVKSQLKSMGADMPVATSDLGDNWTPELAKEADVVMANP</sequence>
<comment type="similarity">
    <text evidence="3">Belongs to the glycosyl hydrolase 17 family.</text>
</comment>
<dbReference type="Gene3D" id="3.20.20.80">
    <property type="entry name" value="Glycosidases"/>
    <property type="match status" value="1"/>
</dbReference>
<dbReference type="GO" id="GO:0009277">
    <property type="term" value="C:fungal-type cell wall"/>
    <property type="evidence" value="ECO:0007669"/>
    <property type="project" value="TreeGrafter"/>
</dbReference>
<dbReference type="SUPFAM" id="SSF51445">
    <property type="entry name" value="(Trans)glycosidases"/>
    <property type="match status" value="1"/>
</dbReference>
<dbReference type="GO" id="GO:0042973">
    <property type="term" value="F:glucan endo-1,3-beta-D-glucosidase activity"/>
    <property type="evidence" value="ECO:0007669"/>
    <property type="project" value="UniProtKB-EC"/>
</dbReference>
<evidence type="ECO:0000256" key="3">
    <source>
        <dbReference type="ARBA" id="ARBA00008773"/>
    </source>
</evidence>
<evidence type="ECO:0000256" key="12">
    <source>
        <dbReference type="ARBA" id="ARBA00023326"/>
    </source>
</evidence>
<evidence type="ECO:0000256" key="11">
    <source>
        <dbReference type="ARBA" id="ARBA00023316"/>
    </source>
</evidence>
<evidence type="ECO:0000256" key="8">
    <source>
        <dbReference type="ARBA" id="ARBA00023136"/>
    </source>
</evidence>
<dbReference type="GO" id="GO:0005576">
    <property type="term" value="C:extracellular region"/>
    <property type="evidence" value="ECO:0007669"/>
    <property type="project" value="TreeGrafter"/>
</dbReference>
<keyword evidence="17" id="KW-1185">Reference proteome</keyword>
<evidence type="ECO:0000256" key="2">
    <source>
        <dbReference type="ARBA" id="ARBA00004401"/>
    </source>
</evidence>
<dbReference type="Proteomes" id="UP000002038">
    <property type="component" value="Unassembled WGS sequence"/>
</dbReference>
<evidence type="ECO:0000256" key="9">
    <source>
        <dbReference type="ARBA" id="ARBA00023180"/>
    </source>
</evidence>
<dbReference type="InterPro" id="IPR017853">
    <property type="entry name" value="GH"/>
</dbReference>
<comment type="catalytic activity">
    <reaction evidence="1">
        <text>Hydrolysis of (1-&gt;3)-beta-D-glucosidic linkages in (1-&gt;3)-beta-D-glucans.</text>
        <dbReference type="EC" id="3.2.1.39"/>
    </reaction>
</comment>
<evidence type="ECO:0000256" key="15">
    <source>
        <dbReference type="ARBA" id="ARBA00043078"/>
    </source>
</evidence>
<keyword evidence="7" id="KW-0812">Transmembrane</keyword>
<dbReference type="PANTHER" id="PTHR16631">
    <property type="entry name" value="GLUCAN 1,3-BETA-GLUCOSIDASE"/>
    <property type="match status" value="1"/>
</dbReference>
<keyword evidence="12" id="KW-0624">Polysaccharide degradation</keyword>
<keyword evidence="6" id="KW-0378">Hydrolase</keyword>
<organism evidence="16 17">
    <name type="scientific">Blastomyces gilchristii (strain SLH14081)</name>
    <name type="common">Blastomyces dermatitidis</name>
    <dbReference type="NCBI Taxonomy" id="559298"/>
    <lineage>
        <taxon>Eukaryota</taxon>
        <taxon>Fungi</taxon>
        <taxon>Dikarya</taxon>
        <taxon>Ascomycota</taxon>
        <taxon>Pezizomycotina</taxon>
        <taxon>Eurotiomycetes</taxon>
        <taxon>Eurotiomycetidae</taxon>
        <taxon>Onygenales</taxon>
        <taxon>Ajellomycetaceae</taxon>
        <taxon>Blastomyces</taxon>
    </lineage>
</organism>
<keyword evidence="10" id="KW-0119">Carbohydrate metabolism</keyword>
<comment type="subcellular location">
    <subcellularLocation>
        <location evidence="2">Cell membrane</location>
        <topology evidence="2">Single-pass type II membrane protein</topology>
    </subcellularLocation>
</comment>
<proteinExistence type="inferred from homology"/>
<evidence type="ECO:0000256" key="14">
    <source>
        <dbReference type="ARBA" id="ARBA00042373"/>
    </source>
</evidence>
<dbReference type="AlphaFoldDB" id="A0A179U9J7"/>
<comment type="function">
    <text evidence="13">Glucanases play a role in cell expansion during growth, in cell-cell fusion during mating, and in spore release during sporulation. This enzyme may be involved in beta-glucan degradation. Active on laminarin and lichenan.</text>
</comment>
<evidence type="ECO:0000256" key="10">
    <source>
        <dbReference type="ARBA" id="ARBA00023277"/>
    </source>
</evidence>
<dbReference type="EC" id="3.2.1.39" evidence="4"/>
<evidence type="ECO:0000256" key="7">
    <source>
        <dbReference type="ARBA" id="ARBA00022968"/>
    </source>
</evidence>
<dbReference type="VEuPathDB" id="FungiDB:BDBG_16315"/>
<dbReference type="OrthoDB" id="68336at2759"/>
<dbReference type="KEGG" id="bgh:BDBG_16315"/>
<dbReference type="InterPro" id="IPR050732">
    <property type="entry name" value="Beta-glucan_modifiers"/>
</dbReference>
<evidence type="ECO:0000256" key="6">
    <source>
        <dbReference type="ARBA" id="ARBA00022801"/>
    </source>
</evidence>
<reference evidence="17" key="1">
    <citation type="journal article" date="2015" name="PLoS Genet.">
        <title>The dynamic genome and transcriptome of the human fungal pathogen Blastomyces and close relative Emmonsia.</title>
        <authorList>
            <person name="Munoz J.F."/>
            <person name="Gauthier G.M."/>
            <person name="Desjardins C.A."/>
            <person name="Gallo J.E."/>
            <person name="Holder J."/>
            <person name="Sullivan T.D."/>
            <person name="Marty A.J."/>
            <person name="Carmen J.C."/>
            <person name="Chen Z."/>
            <person name="Ding L."/>
            <person name="Gujja S."/>
            <person name="Magrini V."/>
            <person name="Misas E."/>
            <person name="Mitreva M."/>
            <person name="Priest M."/>
            <person name="Saif S."/>
            <person name="Whiston E.A."/>
            <person name="Young S."/>
            <person name="Zeng Q."/>
            <person name="Goldman W.E."/>
            <person name="Mardis E.R."/>
            <person name="Taylor J.W."/>
            <person name="McEwen J.G."/>
            <person name="Clay O.K."/>
            <person name="Klein B.S."/>
            <person name="Cuomo C.A."/>
        </authorList>
    </citation>
    <scope>NUCLEOTIDE SEQUENCE [LARGE SCALE GENOMIC DNA]</scope>
    <source>
        <strain evidence="17">SLH14081</strain>
    </source>
</reference>
<keyword evidence="11" id="KW-0961">Cell wall biogenesis/degradation</keyword>
<dbReference type="GeneID" id="42528483"/>
<keyword evidence="7" id="KW-0735">Signal-anchor</keyword>
<evidence type="ECO:0000256" key="4">
    <source>
        <dbReference type="ARBA" id="ARBA00012780"/>
    </source>
</evidence>
<gene>
    <name evidence="16" type="ORF">BDBG_16315</name>
</gene>
<dbReference type="STRING" id="559298.A0A179U9J7"/>
<dbReference type="EMBL" id="GG657449">
    <property type="protein sequence ID" value="OAT04665.1"/>
    <property type="molecule type" value="Genomic_DNA"/>
</dbReference>
<dbReference type="GO" id="GO:0009986">
    <property type="term" value="C:cell surface"/>
    <property type="evidence" value="ECO:0007669"/>
    <property type="project" value="TreeGrafter"/>
</dbReference>